<keyword evidence="2" id="KW-1185">Reference proteome</keyword>
<proteinExistence type="predicted"/>
<name>A0ACC1KGZ1_9FUNG</name>
<feature type="non-terminal residue" evidence="1">
    <location>
        <position position="156"/>
    </location>
</feature>
<sequence>MASISEGATAIYPATPAMTVDAVMGSWAAPAAAAGADQHPSNPTSDTACSSPQDTPLAKIVQQGAGSAPGAVAIPTNPTPPLSASSQGLGASNVAAWRAGSYPQHGIPVPVSYPAAGSFASPIAGALDAMPLEHAPMPGDYYYAAASGNGNVGMSH</sequence>
<reference evidence="1" key="1">
    <citation type="submission" date="2022-07" db="EMBL/GenBank/DDBJ databases">
        <title>Phylogenomic reconstructions and comparative analyses of Kickxellomycotina fungi.</title>
        <authorList>
            <person name="Reynolds N.K."/>
            <person name="Stajich J.E."/>
            <person name="Barry K."/>
            <person name="Grigoriev I.V."/>
            <person name="Crous P."/>
            <person name="Smith M.E."/>
        </authorList>
    </citation>
    <scope>NUCLEOTIDE SEQUENCE</scope>
    <source>
        <strain evidence="1">BCRC 34780</strain>
    </source>
</reference>
<evidence type="ECO:0000313" key="2">
    <source>
        <dbReference type="Proteomes" id="UP001140087"/>
    </source>
</evidence>
<evidence type="ECO:0000313" key="1">
    <source>
        <dbReference type="EMBL" id="KAJ2789703.1"/>
    </source>
</evidence>
<accession>A0ACC1KGZ1</accession>
<organism evidence="1 2">
    <name type="scientific">Coemansia helicoidea</name>
    <dbReference type="NCBI Taxonomy" id="1286919"/>
    <lineage>
        <taxon>Eukaryota</taxon>
        <taxon>Fungi</taxon>
        <taxon>Fungi incertae sedis</taxon>
        <taxon>Zoopagomycota</taxon>
        <taxon>Kickxellomycotina</taxon>
        <taxon>Kickxellomycetes</taxon>
        <taxon>Kickxellales</taxon>
        <taxon>Kickxellaceae</taxon>
        <taxon>Coemansia</taxon>
    </lineage>
</organism>
<dbReference type="EMBL" id="JANBUN010003704">
    <property type="protein sequence ID" value="KAJ2789703.1"/>
    <property type="molecule type" value="Genomic_DNA"/>
</dbReference>
<gene>
    <name evidence="1" type="ORF">H4R21_006680</name>
</gene>
<comment type="caution">
    <text evidence="1">The sequence shown here is derived from an EMBL/GenBank/DDBJ whole genome shotgun (WGS) entry which is preliminary data.</text>
</comment>
<protein>
    <submittedName>
        <fullName evidence="1">Uncharacterized protein</fullName>
    </submittedName>
</protein>
<dbReference type="Proteomes" id="UP001140087">
    <property type="component" value="Unassembled WGS sequence"/>
</dbReference>